<evidence type="ECO:0000259" key="5">
    <source>
        <dbReference type="Pfam" id="PF03865"/>
    </source>
</evidence>
<dbReference type="Gene3D" id="2.40.160.50">
    <property type="entry name" value="membrane protein fhac: a member of the omp85/tpsb transporter family"/>
    <property type="match status" value="1"/>
</dbReference>
<evidence type="ECO:0000313" key="8">
    <source>
        <dbReference type="Proteomes" id="UP001521209"/>
    </source>
</evidence>
<dbReference type="Pfam" id="PF08479">
    <property type="entry name" value="POTRA_2"/>
    <property type="match status" value="1"/>
</dbReference>
<dbReference type="RefSeq" id="WP_235704731.1">
    <property type="nucleotide sequence ID" value="NZ_JAKGBZ010000024.1"/>
</dbReference>
<dbReference type="Proteomes" id="UP001521209">
    <property type="component" value="Unassembled WGS sequence"/>
</dbReference>
<gene>
    <name evidence="7" type="ORF">L2A60_12445</name>
</gene>
<comment type="caution">
    <text evidence="7">The sequence shown here is derived from an EMBL/GenBank/DDBJ whole genome shotgun (WGS) entry which is preliminary data.</text>
</comment>
<dbReference type="PANTHER" id="PTHR34597:SF6">
    <property type="entry name" value="BLR6126 PROTEIN"/>
    <property type="match status" value="1"/>
</dbReference>
<evidence type="ECO:0000313" key="7">
    <source>
        <dbReference type="EMBL" id="MCF3947487.1"/>
    </source>
</evidence>
<evidence type="ECO:0000256" key="1">
    <source>
        <dbReference type="ARBA" id="ARBA00022452"/>
    </source>
</evidence>
<keyword evidence="4" id="KW-0732">Signal</keyword>
<feature type="chain" id="PRO_5046780108" evidence="4">
    <location>
        <begin position="31"/>
        <end position="592"/>
    </location>
</feature>
<sequence length="592" mass="62938">MRTRPRERSWLGCGLAAATFGIGAAFPALAQTAPPAVLRQVPQASPLPHILPKAPPNLGQSLPNFRPIGKEGTVPHASVPVRSTSVIGATAFPAVTLNATIGNLVGPAVPLAGIEAARLRLVALYRDHGYVLTAVSAEINAAGDLRFIVTEGHIAAIKLSRDIGPAGTLVLRFLDHLTHERPVREASLEHWLLLTEEIPGVDVNAVLQPNASAPGALTLVAEVRHQAVSGLITADNRGFKETGPAEGLAVLDINSLTKFGEQTQISLFHTSGGTNNFGQASESFFVGSSGLRIGLYAGAGRPLPGGILREIGYRGYLEVFGVNASYPLLLRRGQSLSAKLSFDGIQNLIETASGSGGETETTTDSIRALRAELNEAFTDDAPGGDRVGLTTASLEVSKGLPILGASADGRVNAGRLGERIDFWKLDAAIERTQTLFSPWQGATIALQGEFGGQFTTDVLPSSEEFYLGGNRITQGYYSGQVIGDKALYASAELQLNTPIAFALLGRRFDLGTQFYSFYDWGETWQNRHLAPDVRPNDHRLASFGGGARLRLTSRLELDIEAVHRFVTQLVPAGSGVPPLSGTAVYWGVLARY</sequence>
<dbReference type="InterPro" id="IPR013686">
    <property type="entry name" value="Polypept-transport_assoc_ShlB"/>
</dbReference>
<keyword evidence="1" id="KW-0472">Membrane</keyword>
<dbReference type="InterPro" id="IPR005565">
    <property type="entry name" value="Hemolysn_activator_HlyB_C"/>
</dbReference>
<dbReference type="EMBL" id="JAKGBZ010000024">
    <property type="protein sequence ID" value="MCF3947487.1"/>
    <property type="molecule type" value="Genomic_DNA"/>
</dbReference>
<keyword evidence="3" id="KW-0998">Cell outer membrane</keyword>
<protein>
    <submittedName>
        <fullName evidence="7">BamA/TamA family outer membrane protein</fullName>
    </submittedName>
</protein>
<feature type="domain" description="Polypeptide-transport-associated ShlB-type" evidence="6">
    <location>
        <begin position="80"/>
        <end position="152"/>
    </location>
</feature>
<keyword evidence="8" id="KW-1185">Reference proteome</keyword>
<feature type="signal peptide" evidence="4">
    <location>
        <begin position="1"/>
        <end position="30"/>
    </location>
</feature>
<organism evidence="7 8">
    <name type="scientific">Acidiphilium iwatense</name>
    <dbReference type="NCBI Taxonomy" id="768198"/>
    <lineage>
        <taxon>Bacteria</taxon>
        <taxon>Pseudomonadati</taxon>
        <taxon>Pseudomonadota</taxon>
        <taxon>Alphaproteobacteria</taxon>
        <taxon>Acetobacterales</taxon>
        <taxon>Acidocellaceae</taxon>
        <taxon>Acidiphilium</taxon>
    </lineage>
</organism>
<feature type="domain" description="Haemolysin activator HlyB C-terminal" evidence="5">
    <location>
        <begin position="389"/>
        <end position="547"/>
    </location>
</feature>
<reference evidence="7 8" key="1">
    <citation type="submission" date="2022-01" db="EMBL/GenBank/DDBJ databases">
        <authorList>
            <person name="Won M."/>
            <person name="Kim S.-J."/>
            <person name="Kwon S.-W."/>
        </authorList>
    </citation>
    <scope>NUCLEOTIDE SEQUENCE [LARGE SCALE GENOMIC DNA]</scope>
    <source>
        <strain evidence="7 8">KCTC 23505</strain>
    </source>
</reference>
<evidence type="ECO:0000256" key="3">
    <source>
        <dbReference type="ARBA" id="ARBA00023237"/>
    </source>
</evidence>
<keyword evidence="2" id="KW-0812">Transmembrane</keyword>
<dbReference type="InterPro" id="IPR051544">
    <property type="entry name" value="TPS_OM_transporter"/>
</dbReference>
<evidence type="ECO:0000256" key="4">
    <source>
        <dbReference type="SAM" id="SignalP"/>
    </source>
</evidence>
<accession>A0ABS9E1E7</accession>
<evidence type="ECO:0000259" key="6">
    <source>
        <dbReference type="Pfam" id="PF08479"/>
    </source>
</evidence>
<evidence type="ECO:0000256" key="2">
    <source>
        <dbReference type="ARBA" id="ARBA00022692"/>
    </source>
</evidence>
<name>A0ABS9E1E7_9PROT</name>
<dbReference type="Pfam" id="PF03865">
    <property type="entry name" value="ShlB"/>
    <property type="match status" value="1"/>
</dbReference>
<dbReference type="PANTHER" id="PTHR34597">
    <property type="entry name" value="SLR1661 PROTEIN"/>
    <property type="match status" value="1"/>
</dbReference>
<proteinExistence type="predicted"/>
<dbReference type="Gene3D" id="3.10.20.310">
    <property type="entry name" value="membrane protein fhac"/>
    <property type="match status" value="1"/>
</dbReference>
<keyword evidence="1" id="KW-1134">Transmembrane beta strand</keyword>